<dbReference type="EMBL" id="ML738052">
    <property type="protein sequence ID" value="KAE8357305.1"/>
    <property type="molecule type" value="Genomic_DNA"/>
</dbReference>
<name>A0A5N6ZII9_9EURO</name>
<proteinExistence type="predicted"/>
<dbReference type="GeneID" id="43658175"/>
<evidence type="ECO:0000313" key="2">
    <source>
        <dbReference type="Proteomes" id="UP000326268"/>
    </source>
</evidence>
<dbReference type="Proteomes" id="UP000326268">
    <property type="component" value="Unassembled WGS sequence"/>
</dbReference>
<organism evidence="1 2">
    <name type="scientific">Aspergillus caelatus</name>
    <dbReference type="NCBI Taxonomy" id="61420"/>
    <lineage>
        <taxon>Eukaryota</taxon>
        <taxon>Fungi</taxon>
        <taxon>Dikarya</taxon>
        <taxon>Ascomycota</taxon>
        <taxon>Pezizomycotina</taxon>
        <taxon>Eurotiomycetes</taxon>
        <taxon>Eurotiomycetidae</taxon>
        <taxon>Eurotiales</taxon>
        <taxon>Aspergillaceae</taxon>
        <taxon>Aspergillus</taxon>
        <taxon>Aspergillus subgen. Circumdati</taxon>
    </lineage>
</organism>
<reference evidence="1 2" key="1">
    <citation type="submission" date="2019-04" db="EMBL/GenBank/DDBJ databases">
        <title>Friends and foes A comparative genomics studyof 23 Aspergillus species from section Flavi.</title>
        <authorList>
            <consortium name="DOE Joint Genome Institute"/>
            <person name="Kjaerbolling I."/>
            <person name="Vesth T."/>
            <person name="Frisvad J.C."/>
            <person name="Nybo J.L."/>
            <person name="Theobald S."/>
            <person name="Kildgaard S."/>
            <person name="Isbrandt T."/>
            <person name="Kuo A."/>
            <person name="Sato A."/>
            <person name="Lyhne E.K."/>
            <person name="Kogle M.E."/>
            <person name="Wiebenga A."/>
            <person name="Kun R.S."/>
            <person name="Lubbers R.J."/>
            <person name="Makela M.R."/>
            <person name="Barry K."/>
            <person name="Chovatia M."/>
            <person name="Clum A."/>
            <person name="Daum C."/>
            <person name="Haridas S."/>
            <person name="He G."/>
            <person name="LaButti K."/>
            <person name="Lipzen A."/>
            <person name="Mondo S."/>
            <person name="Riley R."/>
            <person name="Salamov A."/>
            <person name="Simmons B.A."/>
            <person name="Magnuson J.K."/>
            <person name="Henrissat B."/>
            <person name="Mortensen U.H."/>
            <person name="Larsen T.O."/>
            <person name="Devries R.P."/>
            <person name="Grigoriev I.V."/>
            <person name="Machida M."/>
            <person name="Baker S.E."/>
            <person name="Andersen M.R."/>
        </authorList>
    </citation>
    <scope>NUCLEOTIDE SEQUENCE [LARGE SCALE GENOMIC DNA]</scope>
    <source>
        <strain evidence="1 2">CBS 763.97</strain>
    </source>
</reference>
<sequence>MAAHTDYSGLKDYLERVLTEGGFPDVLRVPIIARREDHLARQVSSERRQQVYCGISAEPSYAEPVHVCLATDHHSDTVTEVTFDIDSIVGFASSLAVAKQGVRWNPTQMAVSDLQSSLHLDPLPVQYLDPQGRSHRALRAVHEIPHYTFGRLTGFEDISLILLFPRLYRKEQQSSRLRDQDFQI</sequence>
<dbReference type="RefSeq" id="XP_031920386.1">
    <property type="nucleotide sequence ID" value="XM_032073729.1"/>
</dbReference>
<accession>A0A5N6ZII9</accession>
<evidence type="ECO:0000313" key="1">
    <source>
        <dbReference type="EMBL" id="KAE8357305.1"/>
    </source>
</evidence>
<dbReference type="AlphaFoldDB" id="A0A5N6ZII9"/>
<dbReference type="OrthoDB" id="4363340at2759"/>
<gene>
    <name evidence="1" type="ORF">BDV27DRAFT_164642</name>
</gene>
<protein>
    <submittedName>
        <fullName evidence="1">Uncharacterized protein</fullName>
    </submittedName>
</protein>
<keyword evidence="2" id="KW-1185">Reference proteome</keyword>